<evidence type="ECO:0000256" key="9">
    <source>
        <dbReference type="RuleBase" id="RU003968"/>
    </source>
</evidence>
<evidence type="ECO:0000256" key="7">
    <source>
        <dbReference type="PIRSR" id="PIRSR000137-1"/>
    </source>
</evidence>
<gene>
    <name evidence="11" type="ORF">EVJ58_g605</name>
</gene>
<comment type="similarity">
    <text evidence="2 9">Belongs to the GMC oxidoreductase family.</text>
</comment>
<feature type="active site" description="Proton acceptor" evidence="7">
    <location>
        <position position="397"/>
    </location>
</feature>
<dbReference type="GO" id="GO:0016614">
    <property type="term" value="F:oxidoreductase activity, acting on CH-OH group of donors"/>
    <property type="evidence" value="ECO:0007669"/>
    <property type="project" value="InterPro"/>
</dbReference>
<name>A0A4Y9Z5D8_9APHY</name>
<reference evidence="11 12" key="1">
    <citation type="submission" date="2019-01" db="EMBL/GenBank/DDBJ databases">
        <title>Genome sequencing of the rare red list fungi Fomitopsis rosea.</title>
        <authorList>
            <person name="Buettner E."/>
            <person name="Kellner H."/>
        </authorList>
    </citation>
    <scope>NUCLEOTIDE SEQUENCE [LARGE SCALE GENOMIC DNA]</scope>
    <source>
        <strain evidence="11 12">DSM 105464</strain>
    </source>
</reference>
<evidence type="ECO:0000256" key="6">
    <source>
        <dbReference type="ARBA" id="ARBA00023002"/>
    </source>
</evidence>
<dbReference type="Gene3D" id="3.50.50.60">
    <property type="entry name" value="FAD/NAD(P)-binding domain"/>
    <property type="match status" value="2"/>
</dbReference>
<dbReference type="Proteomes" id="UP000298390">
    <property type="component" value="Unassembled WGS sequence"/>
</dbReference>
<evidence type="ECO:0000313" key="11">
    <source>
        <dbReference type="EMBL" id="TFY69098.1"/>
    </source>
</evidence>
<dbReference type="SUPFAM" id="SSF51905">
    <property type="entry name" value="FAD/NAD(P)-binding domain"/>
    <property type="match status" value="1"/>
</dbReference>
<dbReference type="InterPro" id="IPR000172">
    <property type="entry name" value="GMC_OxRdtase_N"/>
</dbReference>
<dbReference type="GO" id="GO:0050660">
    <property type="term" value="F:flavin adenine dinucleotide binding"/>
    <property type="evidence" value="ECO:0007669"/>
    <property type="project" value="InterPro"/>
</dbReference>
<keyword evidence="3 9" id="KW-0285">Flavoprotein</keyword>
<accession>A0A4Y9Z5D8</accession>
<dbReference type="STRING" id="34475.A0A4Y9Z5D8"/>
<feature type="active site" description="Proton donor" evidence="7">
    <location>
        <position position="354"/>
    </location>
</feature>
<dbReference type="InterPro" id="IPR007867">
    <property type="entry name" value="GMC_OxRtase_C"/>
</dbReference>
<keyword evidence="4" id="KW-0732">Signal</keyword>
<dbReference type="AlphaFoldDB" id="A0A4Y9Z5D8"/>
<evidence type="ECO:0000256" key="3">
    <source>
        <dbReference type="ARBA" id="ARBA00022630"/>
    </source>
</evidence>
<sequence length="418" mass="45975">MESKLAAVQDIAGKRFDFVIIGGGTAGLCLANRLSEDAHVSVAVLEAGKAHLDDPKILKPMGWLQQAWQPDYDWAFPLAPQSTCDTSKFSWNRGKGLGGSSSMNLLLWTRPQREDIDALEKLGNPGWNWETFYRYMKKSESFIAPKGSSQNDYPDLYRADALGRDGPVHVSFAQTTSGLEVPVQQAFSERSESILEAMKLRIAEKADQFPPGLKEQYEILHKNLGKPDFPAIEIVVFPFNAVSPVEIDGESKPNAGTSVPSFPVLLPSIQHPLSRGTVHISSADPKQAPSIDPRYFEEEADLDVLVDIFKFTRKMSQMAPFQAVVGAELAPGPKVQTDEDIRAYIKKYIYTTWHSCGTCSMLPQDKGGVVDSKLKVYGTSNVRVVDMSIVPLIPSIHTRPVAYGVAEMAADIIKAAYA</sequence>
<dbReference type="PROSITE" id="PS00623">
    <property type="entry name" value="GMC_OXRED_1"/>
    <property type="match status" value="1"/>
</dbReference>
<dbReference type="EMBL" id="SEKV01000016">
    <property type="protein sequence ID" value="TFY69098.1"/>
    <property type="molecule type" value="Genomic_DNA"/>
</dbReference>
<dbReference type="PIRSF" id="PIRSF000137">
    <property type="entry name" value="Alcohol_oxidase"/>
    <property type="match status" value="1"/>
</dbReference>
<dbReference type="Gene3D" id="3.30.560.10">
    <property type="entry name" value="Glucose Oxidase, domain 3"/>
    <property type="match status" value="2"/>
</dbReference>
<dbReference type="SUPFAM" id="SSF54373">
    <property type="entry name" value="FAD-linked reductases, C-terminal domain"/>
    <property type="match status" value="1"/>
</dbReference>
<organism evidence="11 12">
    <name type="scientific">Rhodofomes roseus</name>
    <dbReference type="NCBI Taxonomy" id="34475"/>
    <lineage>
        <taxon>Eukaryota</taxon>
        <taxon>Fungi</taxon>
        <taxon>Dikarya</taxon>
        <taxon>Basidiomycota</taxon>
        <taxon>Agaricomycotina</taxon>
        <taxon>Agaricomycetes</taxon>
        <taxon>Polyporales</taxon>
        <taxon>Rhodofomes</taxon>
    </lineage>
</organism>
<evidence type="ECO:0000259" key="10">
    <source>
        <dbReference type="PROSITE" id="PS00623"/>
    </source>
</evidence>
<evidence type="ECO:0000256" key="2">
    <source>
        <dbReference type="ARBA" id="ARBA00010790"/>
    </source>
</evidence>
<evidence type="ECO:0000256" key="5">
    <source>
        <dbReference type="ARBA" id="ARBA00022827"/>
    </source>
</evidence>
<protein>
    <recommendedName>
        <fullName evidence="10">Glucose-methanol-choline oxidoreductase N-terminal domain-containing protein</fullName>
    </recommendedName>
</protein>
<comment type="caution">
    <text evidence="11">The sequence shown here is derived from an EMBL/GenBank/DDBJ whole genome shotgun (WGS) entry which is preliminary data.</text>
</comment>
<proteinExistence type="inferred from homology"/>
<evidence type="ECO:0000256" key="4">
    <source>
        <dbReference type="ARBA" id="ARBA00022729"/>
    </source>
</evidence>
<dbReference type="Pfam" id="PF00732">
    <property type="entry name" value="GMC_oxred_N"/>
    <property type="match status" value="1"/>
</dbReference>
<feature type="binding site" evidence="8">
    <location>
        <begin position="353"/>
        <end position="354"/>
    </location>
    <ligand>
        <name>FAD</name>
        <dbReference type="ChEBI" id="CHEBI:57692"/>
    </ligand>
</feature>
<feature type="domain" description="Glucose-methanol-choline oxidoreductase N-terminal" evidence="10">
    <location>
        <begin position="94"/>
        <end position="117"/>
    </location>
</feature>
<dbReference type="InterPro" id="IPR036188">
    <property type="entry name" value="FAD/NAD-bd_sf"/>
</dbReference>
<evidence type="ECO:0000256" key="8">
    <source>
        <dbReference type="PIRSR" id="PIRSR000137-2"/>
    </source>
</evidence>
<comment type="cofactor">
    <cofactor evidence="1 8">
        <name>FAD</name>
        <dbReference type="ChEBI" id="CHEBI:57692"/>
    </cofactor>
</comment>
<dbReference type="InterPro" id="IPR012132">
    <property type="entry name" value="GMC_OxRdtase"/>
</dbReference>
<dbReference type="PANTHER" id="PTHR11552">
    <property type="entry name" value="GLUCOSE-METHANOL-CHOLINE GMC OXIDOREDUCTASE"/>
    <property type="match status" value="1"/>
</dbReference>
<dbReference type="PANTHER" id="PTHR11552:SF201">
    <property type="entry name" value="GLUCOSE-METHANOL-CHOLINE OXIDOREDUCTASE N-TERMINAL DOMAIN-CONTAINING PROTEIN"/>
    <property type="match status" value="1"/>
</dbReference>
<evidence type="ECO:0000256" key="1">
    <source>
        <dbReference type="ARBA" id="ARBA00001974"/>
    </source>
</evidence>
<dbReference type="Pfam" id="PF05199">
    <property type="entry name" value="GMC_oxred_C"/>
    <property type="match status" value="1"/>
</dbReference>
<keyword evidence="5 8" id="KW-0274">FAD</keyword>
<keyword evidence="6" id="KW-0560">Oxidoreductase</keyword>
<evidence type="ECO:0000313" key="12">
    <source>
        <dbReference type="Proteomes" id="UP000298390"/>
    </source>
</evidence>